<dbReference type="AlphaFoldDB" id="A0A4Z0BW93"/>
<reference evidence="2 3" key="1">
    <citation type="submission" date="2019-03" db="EMBL/GenBank/DDBJ databases">
        <title>Ramlibacter sp. 18x22-1, whole genome shotgun sequence.</title>
        <authorList>
            <person name="Zhang X."/>
            <person name="Feng G."/>
            <person name="Zhu H."/>
        </authorList>
    </citation>
    <scope>NUCLEOTIDE SEQUENCE [LARGE SCALE GENOMIC DNA]</scope>
    <source>
        <strain evidence="2 3">18x22-1</strain>
    </source>
</reference>
<evidence type="ECO:0000256" key="1">
    <source>
        <dbReference type="SAM" id="SignalP"/>
    </source>
</evidence>
<evidence type="ECO:0000313" key="3">
    <source>
        <dbReference type="Proteomes" id="UP000297839"/>
    </source>
</evidence>
<dbReference type="EMBL" id="SMLK01000002">
    <property type="protein sequence ID" value="TFZ03597.1"/>
    <property type="molecule type" value="Genomic_DNA"/>
</dbReference>
<comment type="caution">
    <text evidence="2">The sequence shown here is derived from an EMBL/GenBank/DDBJ whole genome shotgun (WGS) entry which is preliminary data.</text>
</comment>
<accession>A0A4Z0BW93</accession>
<keyword evidence="1" id="KW-0732">Signal</keyword>
<sequence length="97" mass="10243">MNAKTLLAVASVAAAFSGMARAGEADQFLSSPQVQNQQRSRAEVKAEAVQAARNERFGEADLSVPAQWAHAARNTHAVRDEAAQAVRLGQIRAGEAS</sequence>
<feature type="signal peptide" evidence="1">
    <location>
        <begin position="1"/>
        <end position="22"/>
    </location>
</feature>
<feature type="chain" id="PRO_5021190359" evidence="1">
    <location>
        <begin position="23"/>
        <end position="97"/>
    </location>
</feature>
<keyword evidence="3" id="KW-1185">Reference proteome</keyword>
<gene>
    <name evidence="2" type="ORF">EZ216_07970</name>
</gene>
<proteinExistence type="predicted"/>
<name>A0A4Z0BW93_9BURK</name>
<dbReference type="Proteomes" id="UP000297839">
    <property type="component" value="Unassembled WGS sequence"/>
</dbReference>
<organism evidence="2 3">
    <name type="scientific">Ramlibacter humi</name>
    <dbReference type="NCBI Taxonomy" id="2530451"/>
    <lineage>
        <taxon>Bacteria</taxon>
        <taxon>Pseudomonadati</taxon>
        <taxon>Pseudomonadota</taxon>
        <taxon>Betaproteobacteria</taxon>
        <taxon>Burkholderiales</taxon>
        <taxon>Comamonadaceae</taxon>
        <taxon>Ramlibacter</taxon>
    </lineage>
</organism>
<dbReference type="RefSeq" id="WP_135249222.1">
    <property type="nucleotide sequence ID" value="NZ_SMLK01000002.1"/>
</dbReference>
<protein>
    <submittedName>
        <fullName evidence="2">DUF4148 domain-containing protein</fullName>
    </submittedName>
</protein>
<evidence type="ECO:0000313" key="2">
    <source>
        <dbReference type="EMBL" id="TFZ03597.1"/>
    </source>
</evidence>